<dbReference type="FunFam" id="4.10.280.10:FF:000052">
    <property type="entry name" value="Protein atonal homolog 8"/>
    <property type="match status" value="1"/>
</dbReference>
<dbReference type="SUPFAM" id="SSF47459">
    <property type="entry name" value="HLH, helix-loop-helix DNA-binding domain"/>
    <property type="match status" value="1"/>
</dbReference>
<gene>
    <name evidence="8" type="ORF">PFISCL1PPCAC_9518</name>
</gene>
<feature type="non-terminal residue" evidence="8">
    <location>
        <position position="1"/>
    </location>
</feature>
<evidence type="ECO:0000256" key="4">
    <source>
        <dbReference type="ARBA" id="ARBA00023125"/>
    </source>
</evidence>
<keyword evidence="3" id="KW-0805">Transcription regulation</keyword>
<dbReference type="InterPro" id="IPR011598">
    <property type="entry name" value="bHLH_dom"/>
</dbReference>
<organism evidence="8 9">
    <name type="scientific">Pristionchus fissidentatus</name>
    <dbReference type="NCBI Taxonomy" id="1538716"/>
    <lineage>
        <taxon>Eukaryota</taxon>
        <taxon>Metazoa</taxon>
        <taxon>Ecdysozoa</taxon>
        <taxon>Nematoda</taxon>
        <taxon>Chromadorea</taxon>
        <taxon>Rhabditida</taxon>
        <taxon>Rhabditina</taxon>
        <taxon>Diplogasteromorpha</taxon>
        <taxon>Diplogasteroidea</taxon>
        <taxon>Neodiplogasteridae</taxon>
        <taxon>Pristionchus</taxon>
    </lineage>
</organism>
<evidence type="ECO:0000256" key="1">
    <source>
        <dbReference type="ARBA" id="ARBA00004324"/>
    </source>
</evidence>
<dbReference type="GO" id="GO:0032502">
    <property type="term" value="P:developmental process"/>
    <property type="evidence" value="ECO:0007669"/>
    <property type="project" value="TreeGrafter"/>
</dbReference>
<evidence type="ECO:0000256" key="5">
    <source>
        <dbReference type="ARBA" id="ARBA00023163"/>
    </source>
</evidence>
<dbReference type="Proteomes" id="UP001432322">
    <property type="component" value="Unassembled WGS sequence"/>
</dbReference>
<dbReference type="EMBL" id="BTSY01000003">
    <property type="protein sequence ID" value="GMT18221.1"/>
    <property type="molecule type" value="Genomic_DNA"/>
</dbReference>
<evidence type="ECO:0000313" key="9">
    <source>
        <dbReference type="Proteomes" id="UP001432322"/>
    </source>
</evidence>
<evidence type="ECO:0000256" key="2">
    <source>
        <dbReference type="ARBA" id="ARBA00004496"/>
    </source>
</evidence>
<keyword evidence="6" id="KW-0539">Nucleus</keyword>
<dbReference type="SMART" id="SM00353">
    <property type="entry name" value="HLH"/>
    <property type="match status" value="1"/>
</dbReference>
<dbReference type="GO" id="GO:0046983">
    <property type="term" value="F:protein dimerization activity"/>
    <property type="evidence" value="ECO:0007669"/>
    <property type="project" value="InterPro"/>
</dbReference>
<evidence type="ECO:0000256" key="3">
    <source>
        <dbReference type="ARBA" id="ARBA00023015"/>
    </source>
</evidence>
<dbReference type="PROSITE" id="PS50888">
    <property type="entry name" value="BHLH"/>
    <property type="match status" value="1"/>
</dbReference>
<feature type="non-terminal residue" evidence="8">
    <location>
        <position position="141"/>
    </location>
</feature>
<dbReference type="Gene3D" id="4.10.280.10">
    <property type="entry name" value="Helix-loop-helix DNA-binding domain"/>
    <property type="match status" value="1"/>
</dbReference>
<proteinExistence type="predicted"/>
<dbReference type="GO" id="GO:0005737">
    <property type="term" value="C:cytoplasm"/>
    <property type="evidence" value="ECO:0007669"/>
    <property type="project" value="UniProtKB-SubCell"/>
</dbReference>
<dbReference type="Pfam" id="PF00010">
    <property type="entry name" value="HLH"/>
    <property type="match status" value="1"/>
</dbReference>
<accession>A0AAV5VFT0</accession>
<dbReference type="GO" id="GO:0000981">
    <property type="term" value="F:DNA-binding transcription factor activity, RNA polymerase II-specific"/>
    <property type="evidence" value="ECO:0007669"/>
    <property type="project" value="TreeGrafter"/>
</dbReference>
<feature type="domain" description="BHLH" evidence="7">
    <location>
        <begin position="3"/>
        <end position="56"/>
    </location>
</feature>
<comment type="caution">
    <text evidence="8">The sequence shown here is derived from an EMBL/GenBank/DDBJ whole genome shotgun (WGS) entry which is preliminary data.</text>
</comment>
<dbReference type="PANTHER" id="PTHR23349:SF108">
    <property type="entry name" value="BHLH DOMAIN-CONTAINING PROTEIN"/>
    <property type="match status" value="1"/>
</dbReference>
<keyword evidence="9" id="KW-1185">Reference proteome</keyword>
<name>A0AAV5VFT0_9BILA</name>
<dbReference type="CDD" id="cd11418">
    <property type="entry name" value="bHLH_TS_ASCL"/>
    <property type="match status" value="1"/>
</dbReference>
<reference evidence="8" key="1">
    <citation type="submission" date="2023-10" db="EMBL/GenBank/DDBJ databases">
        <title>Genome assembly of Pristionchus species.</title>
        <authorList>
            <person name="Yoshida K."/>
            <person name="Sommer R.J."/>
        </authorList>
    </citation>
    <scope>NUCLEOTIDE SEQUENCE</scope>
    <source>
        <strain evidence="8">RS5133</strain>
    </source>
</reference>
<keyword evidence="4" id="KW-0238">DNA-binding</keyword>
<dbReference type="InterPro" id="IPR036638">
    <property type="entry name" value="HLH_DNA-bd_sf"/>
</dbReference>
<evidence type="ECO:0000259" key="7">
    <source>
        <dbReference type="PROSITE" id="PS50888"/>
    </source>
</evidence>
<evidence type="ECO:0000256" key="6">
    <source>
        <dbReference type="ARBA" id="ARBA00023242"/>
    </source>
</evidence>
<protein>
    <recommendedName>
        <fullName evidence="7">BHLH domain-containing protein</fullName>
    </recommendedName>
</protein>
<keyword evidence="5" id="KW-0804">Transcription</keyword>
<evidence type="ECO:0000313" key="8">
    <source>
        <dbReference type="EMBL" id="GMT18221.1"/>
    </source>
</evidence>
<sequence>GHTVVAKRNARERTRVHTVNKAFHILKQRLPSLRIHSKRVSKLRILKAAIIYINNLMDTINAVSRKYFKGSLDAAALPYIKNFIDYAPYIPQSTNLGLTSNCPPLTGTGAMPASSSLVSTDEFASILSTAAATIGYSNPWT</sequence>
<dbReference type="InterPro" id="IPR050283">
    <property type="entry name" value="E-box_TF_Regulators"/>
</dbReference>
<dbReference type="AlphaFoldDB" id="A0AAV5VFT0"/>
<dbReference type="GO" id="GO:0016607">
    <property type="term" value="C:nuclear speck"/>
    <property type="evidence" value="ECO:0007669"/>
    <property type="project" value="UniProtKB-SubCell"/>
</dbReference>
<dbReference type="GO" id="GO:0000977">
    <property type="term" value="F:RNA polymerase II transcription regulatory region sequence-specific DNA binding"/>
    <property type="evidence" value="ECO:0007669"/>
    <property type="project" value="TreeGrafter"/>
</dbReference>
<dbReference type="PANTHER" id="PTHR23349">
    <property type="entry name" value="BASIC HELIX-LOOP-HELIX TRANSCRIPTION FACTOR, TWIST"/>
    <property type="match status" value="1"/>
</dbReference>
<comment type="subcellular location">
    <subcellularLocation>
        <location evidence="2">Cytoplasm</location>
    </subcellularLocation>
    <subcellularLocation>
        <location evidence="1">Nucleus speckle</location>
    </subcellularLocation>
</comment>